<dbReference type="SUPFAM" id="SSF111337">
    <property type="entry name" value="QueA-like"/>
    <property type="match status" value="1"/>
</dbReference>
<accession>A0A368UN69</accession>
<dbReference type="HAMAP" id="MF_00113">
    <property type="entry name" value="QueA"/>
    <property type="match status" value="1"/>
</dbReference>
<dbReference type="PANTHER" id="PTHR30307:SF0">
    <property type="entry name" value="S-ADENOSYLMETHIONINE:TRNA RIBOSYLTRANSFERASE-ISOMERASE"/>
    <property type="match status" value="1"/>
</dbReference>
<evidence type="ECO:0000256" key="3">
    <source>
        <dbReference type="ARBA" id="ARBA00022691"/>
    </source>
</evidence>
<keyword evidence="7" id="KW-1185">Reference proteome</keyword>
<keyword evidence="4 5" id="KW-0671">Queuosine biosynthesis</keyword>
<reference evidence="6 7" key="1">
    <citation type="submission" date="2018-07" db="EMBL/GenBank/DDBJ databases">
        <title>Freshwater and sediment microbial communities from various areas in North America, analyzing microbe dynamics in response to fracking.</title>
        <authorList>
            <person name="Lamendella R."/>
        </authorList>
    </citation>
    <scope>NUCLEOTIDE SEQUENCE [LARGE SCALE GENOMIC DNA]</scope>
    <source>
        <strain evidence="6 7">160A</strain>
    </source>
</reference>
<comment type="pathway">
    <text evidence="5">tRNA modification; tRNA-queuosine biosynthesis.</text>
</comment>
<dbReference type="RefSeq" id="WP_114437689.1">
    <property type="nucleotide sequence ID" value="NZ_QPIZ01000023.1"/>
</dbReference>
<evidence type="ECO:0000256" key="2">
    <source>
        <dbReference type="ARBA" id="ARBA00022679"/>
    </source>
</evidence>
<comment type="subcellular location">
    <subcellularLocation>
        <location evidence="5">Cytoplasm</location>
    </subcellularLocation>
</comment>
<keyword evidence="2 5" id="KW-0808">Transferase</keyword>
<dbReference type="AlphaFoldDB" id="A0A368UN69"/>
<keyword evidence="6" id="KW-0413">Isomerase</keyword>
<dbReference type="PANTHER" id="PTHR30307">
    <property type="entry name" value="S-ADENOSYLMETHIONINE:TRNA RIBOSYLTRANSFERASE-ISOMERASE"/>
    <property type="match status" value="1"/>
</dbReference>
<proteinExistence type="inferred from homology"/>
<dbReference type="EC" id="2.4.99.17" evidence="5"/>
<comment type="subunit">
    <text evidence="5">Monomer.</text>
</comment>
<keyword evidence="1 5" id="KW-0963">Cytoplasm</keyword>
<comment type="caution">
    <text evidence="6">The sequence shown here is derived from an EMBL/GenBank/DDBJ whole genome shotgun (WGS) entry which is preliminary data.</text>
</comment>
<dbReference type="EMBL" id="QPIZ01000023">
    <property type="protein sequence ID" value="RCW30227.1"/>
    <property type="molecule type" value="Genomic_DNA"/>
</dbReference>
<dbReference type="Proteomes" id="UP000252733">
    <property type="component" value="Unassembled WGS sequence"/>
</dbReference>
<dbReference type="GO" id="GO:0005737">
    <property type="term" value="C:cytoplasm"/>
    <property type="evidence" value="ECO:0007669"/>
    <property type="project" value="UniProtKB-SubCell"/>
</dbReference>
<evidence type="ECO:0000256" key="1">
    <source>
        <dbReference type="ARBA" id="ARBA00022490"/>
    </source>
</evidence>
<dbReference type="InterPro" id="IPR042118">
    <property type="entry name" value="QueA_dom1"/>
</dbReference>
<evidence type="ECO:0000313" key="6">
    <source>
        <dbReference type="EMBL" id="RCW30227.1"/>
    </source>
</evidence>
<dbReference type="GO" id="GO:0051075">
    <property type="term" value="F:S-adenosylmethionine:tRNA ribosyltransferase-isomerase activity"/>
    <property type="evidence" value="ECO:0007669"/>
    <property type="project" value="UniProtKB-EC"/>
</dbReference>
<dbReference type="Pfam" id="PF02547">
    <property type="entry name" value="Queuosine_synth"/>
    <property type="match status" value="1"/>
</dbReference>
<name>A0A368UN69_9BACT</name>
<dbReference type="InterPro" id="IPR042119">
    <property type="entry name" value="QueA_dom2"/>
</dbReference>
<evidence type="ECO:0000256" key="5">
    <source>
        <dbReference type="HAMAP-Rule" id="MF_00113"/>
    </source>
</evidence>
<dbReference type="Gene3D" id="3.40.1780.10">
    <property type="entry name" value="QueA-like"/>
    <property type="match status" value="1"/>
</dbReference>
<comment type="similarity">
    <text evidence="5">Belongs to the QueA family.</text>
</comment>
<evidence type="ECO:0000313" key="7">
    <source>
        <dbReference type="Proteomes" id="UP000252733"/>
    </source>
</evidence>
<dbReference type="InterPro" id="IPR003699">
    <property type="entry name" value="QueA"/>
</dbReference>
<dbReference type="InterPro" id="IPR036100">
    <property type="entry name" value="QueA_sf"/>
</dbReference>
<dbReference type="GO" id="GO:0008616">
    <property type="term" value="P:tRNA queuosine(34) biosynthetic process"/>
    <property type="evidence" value="ECO:0007669"/>
    <property type="project" value="UniProtKB-UniRule"/>
</dbReference>
<dbReference type="Gene3D" id="2.40.10.240">
    <property type="entry name" value="QueA-like"/>
    <property type="match status" value="1"/>
</dbReference>
<dbReference type="UniPathway" id="UPA00392"/>
<comment type="catalytic activity">
    <reaction evidence="5">
        <text>7-aminomethyl-7-carbaguanosine(34) in tRNA + S-adenosyl-L-methionine = epoxyqueuosine(34) in tRNA + adenine + L-methionine + 2 H(+)</text>
        <dbReference type="Rhea" id="RHEA:32155"/>
        <dbReference type="Rhea" id="RHEA-COMP:10342"/>
        <dbReference type="Rhea" id="RHEA-COMP:18582"/>
        <dbReference type="ChEBI" id="CHEBI:15378"/>
        <dbReference type="ChEBI" id="CHEBI:16708"/>
        <dbReference type="ChEBI" id="CHEBI:57844"/>
        <dbReference type="ChEBI" id="CHEBI:59789"/>
        <dbReference type="ChEBI" id="CHEBI:82833"/>
        <dbReference type="ChEBI" id="CHEBI:194443"/>
        <dbReference type="EC" id="2.4.99.17"/>
    </reaction>
</comment>
<comment type="function">
    <text evidence="5">Transfers and isomerizes the ribose moiety from AdoMet to the 7-aminomethyl group of 7-deazaguanine (preQ1-tRNA) to give epoxyqueuosine (oQ-tRNA).</text>
</comment>
<evidence type="ECO:0000256" key="4">
    <source>
        <dbReference type="ARBA" id="ARBA00022785"/>
    </source>
</evidence>
<protein>
    <recommendedName>
        <fullName evidence="5">S-adenosylmethionine:tRNA ribosyltransferase-isomerase</fullName>
        <ecNumber evidence="5">2.4.99.17</ecNumber>
    </recommendedName>
    <alternativeName>
        <fullName evidence="5">Queuosine biosynthesis protein QueA</fullName>
    </alternativeName>
</protein>
<keyword evidence="3 5" id="KW-0949">S-adenosyl-L-methionine</keyword>
<gene>
    <name evidence="5" type="primary">queA</name>
    <name evidence="6" type="ORF">DFO77_12353</name>
</gene>
<sequence length="398" mass="44884">MHISIDQYTYNLPTEKIAKYPLTERDQSKLLLFSDGSIDNKTFSDLPNLIPADAMLLFNNTKVIRARLPFRKATGARIEIFCLEPASPTDVATAFEQTQEVTWNCMVGNLKKWKEGALEMEVDTGKTPVVVKAEKVSKTNDGFVIRFRWENPEYTFSELMEAMGKTPIPPYLERESEEIDTERYQTVYSREQGSVAAPTAGLHFTPEVMNSLKNKGVLLTNLTLHVGAGTFRPVKSETIADHKMHTEHFRVPLETLKQLKNHTGPKVAVGTTTLRTLESLYWAGVLAHRGKAFHHIEQWTPYNNEGIISFEDAISHLIEATEKEGKSHFEGSTAIIIVPGYEVRSIKGLVTNFHQPGSTLLLLVAAIVGENWKKIYDHALKNDYRFLSYGDSSLLWKA</sequence>
<organism evidence="6 7">
    <name type="scientific">Marinilabilia salmonicolor</name>
    <dbReference type="NCBI Taxonomy" id="989"/>
    <lineage>
        <taxon>Bacteria</taxon>
        <taxon>Pseudomonadati</taxon>
        <taxon>Bacteroidota</taxon>
        <taxon>Bacteroidia</taxon>
        <taxon>Marinilabiliales</taxon>
        <taxon>Marinilabiliaceae</taxon>
        <taxon>Marinilabilia</taxon>
    </lineage>
</organism>